<evidence type="ECO:0000256" key="10">
    <source>
        <dbReference type="ARBA" id="ARBA00023237"/>
    </source>
</evidence>
<evidence type="ECO:0000256" key="3">
    <source>
        <dbReference type="ARBA" id="ARBA00022452"/>
    </source>
</evidence>
<comment type="caution">
    <text evidence="16">The sequence shown here is derived from an EMBL/GenBank/DDBJ whole genome shotgun (WGS) entry which is preliminary data.</text>
</comment>
<keyword evidence="3 11" id="KW-1134">Transmembrane beta strand</keyword>
<evidence type="ECO:0000256" key="5">
    <source>
        <dbReference type="ARBA" id="ARBA00022692"/>
    </source>
</evidence>
<feature type="domain" description="TonB-dependent receptor-like beta-barrel" evidence="14">
    <location>
        <begin position="302"/>
        <end position="718"/>
    </location>
</feature>
<dbReference type="InterPro" id="IPR012910">
    <property type="entry name" value="Plug_dom"/>
</dbReference>
<keyword evidence="6" id="KW-0408">Iron</keyword>
<evidence type="ECO:0000256" key="6">
    <source>
        <dbReference type="ARBA" id="ARBA00023004"/>
    </source>
</evidence>
<dbReference type="GO" id="GO:0009279">
    <property type="term" value="C:cell outer membrane"/>
    <property type="evidence" value="ECO:0007669"/>
    <property type="project" value="UniProtKB-SubCell"/>
</dbReference>
<accession>A0A7W7NYB3</accession>
<keyword evidence="13" id="KW-0732">Signal</keyword>
<evidence type="ECO:0000313" key="16">
    <source>
        <dbReference type="EMBL" id="MBB4860284.1"/>
    </source>
</evidence>
<keyword evidence="7" id="KW-0406">Ion transport</keyword>
<dbReference type="InterPro" id="IPR036942">
    <property type="entry name" value="Beta-barrel_TonB_sf"/>
</dbReference>
<evidence type="ECO:0000256" key="12">
    <source>
        <dbReference type="RuleBase" id="RU003357"/>
    </source>
</evidence>
<evidence type="ECO:0000256" key="13">
    <source>
        <dbReference type="SAM" id="SignalP"/>
    </source>
</evidence>
<keyword evidence="10 11" id="KW-0998">Cell outer membrane</keyword>
<feature type="domain" description="TonB-dependent receptor plug" evidence="15">
    <location>
        <begin position="51"/>
        <end position="162"/>
    </location>
</feature>
<evidence type="ECO:0000256" key="4">
    <source>
        <dbReference type="ARBA" id="ARBA00022496"/>
    </source>
</evidence>
<dbReference type="Pfam" id="PF00593">
    <property type="entry name" value="TonB_dep_Rec_b-barrel"/>
    <property type="match status" value="1"/>
</dbReference>
<dbReference type="RefSeq" id="WP_184248792.1">
    <property type="nucleotide sequence ID" value="NZ_JACHLR010000019.1"/>
</dbReference>
<dbReference type="GO" id="GO:0006826">
    <property type="term" value="P:iron ion transport"/>
    <property type="evidence" value="ECO:0007669"/>
    <property type="project" value="UniProtKB-KW"/>
</dbReference>
<feature type="chain" id="PRO_5030836930" evidence="13">
    <location>
        <begin position="20"/>
        <end position="754"/>
    </location>
</feature>
<evidence type="ECO:0000259" key="14">
    <source>
        <dbReference type="Pfam" id="PF00593"/>
    </source>
</evidence>
<dbReference type="EMBL" id="JACHLR010000019">
    <property type="protein sequence ID" value="MBB4860284.1"/>
    <property type="molecule type" value="Genomic_DNA"/>
</dbReference>
<dbReference type="Proteomes" id="UP000555448">
    <property type="component" value="Unassembled WGS sequence"/>
</dbReference>
<dbReference type="PROSITE" id="PS52016">
    <property type="entry name" value="TONB_DEPENDENT_REC_3"/>
    <property type="match status" value="1"/>
</dbReference>
<keyword evidence="2 11" id="KW-0813">Transport</keyword>
<evidence type="ECO:0000313" key="17">
    <source>
        <dbReference type="Proteomes" id="UP000555448"/>
    </source>
</evidence>
<proteinExistence type="inferred from homology"/>
<dbReference type="CDD" id="cd01347">
    <property type="entry name" value="ligand_gated_channel"/>
    <property type="match status" value="1"/>
</dbReference>
<name>A0A7W7NYB3_9SPHN</name>
<dbReference type="PANTHER" id="PTHR32552">
    <property type="entry name" value="FERRICHROME IRON RECEPTOR-RELATED"/>
    <property type="match status" value="1"/>
</dbReference>
<keyword evidence="5 11" id="KW-0812">Transmembrane</keyword>
<dbReference type="InterPro" id="IPR039426">
    <property type="entry name" value="TonB-dep_rcpt-like"/>
</dbReference>
<dbReference type="Gene3D" id="2.40.170.20">
    <property type="entry name" value="TonB-dependent receptor, beta-barrel domain"/>
    <property type="match status" value="1"/>
</dbReference>
<evidence type="ECO:0000256" key="9">
    <source>
        <dbReference type="ARBA" id="ARBA00023136"/>
    </source>
</evidence>
<sequence>MLASAMTLLGVSLPAMVSAQVVPPEKAAGAGPANVGVEDIVVTAERRESRLQDVPISVTAISAAGLESRGIRNFASLDATVPNLQLNNGRPDGGGSAAAATIRGVGQNDFQFPNDPGVGTYIDGVYLARSLGGLLSVLDIDRIEVLRGPQGTLFGRNTIGGAINITSKAPTNEAEGVASLTYGSYNRVEAKLAANVPLIDGKLAARMSAGYIRADGIGEQIPTGLELGIENRKIVRLALRGTPSNDVTIDFSIDYTNQRQNGGALFFIPDFPSSAGLIENLFNPVLAPVQNAQLGLPAASRFDGRWASPSRYDNYGTAPMRDNLDAGGASLTLTWNVTDNVTFKTITAARALEARISNDLDLSPYSVIQTDDTQHQEQYSQEVQIYGTLLDGKLDFLLGGYYFKEIGRSRNFVPILPGTLDVFGFEISQRADLGLNVNNYAGFGQFSYKLTDRLKLTAGFRQNYESKRFSRKFTHIEGGDVFIPQQDLYKSWNAFTPKFGIDWKASEDILIYGSYAKGFKSGGWNPRPIGANTGTTPFGPEKIQTYELGAKTQWFDRRLTLNVAAFHSIYSDIQLQALTTDASGALISDTRNAGRSRLWGAEVELVARPVPEASIQISGGYLTNKYTELNFGTDVQLSDKLPDAPRWSFAAGGDYHVELLGFGTVTPRVDVAYRSKTYRDGLNSPAITQPGYWLTNVRLSIVPDAIKGVDFQLFATNLFDRHYISYGQNVKVQGYSVAGYGRPRELGVTARYRF</sequence>
<dbReference type="InterPro" id="IPR000531">
    <property type="entry name" value="Beta-barrel_TonB"/>
</dbReference>
<evidence type="ECO:0000256" key="1">
    <source>
        <dbReference type="ARBA" id="ARBA00004571"/>
    </source>
</evidence>
<evidence type="ECO:0000256" key="8">
    <source>
        <dbReference type="ARBA" id="ARBA00023077"/>
    </source>
</evidence>
<dbReference type="Pfam" id="PF07715">
    <property type="entry name" value="Plug"/>
    <property type="match status" value="1"/>
</dbReference>
<dbReference type="SUPFAM" id="SSF56935">
    <property type="entry name" value="Porins"/>
    <property type="match status" value="1"/>
</dbReference>
<reference evidence="16 17" key="1">
    <citation type="submission" date="2020-08" db="EMBL/GenBank/DDBJ databases">
        <title>Functional genomics of gut bacteria from endangered species of beetles.</title>
        <authorList>
            <person name="Carlos-Shanley C."/>
        </authorList>
    </citation>
    <scope>NUCLEOTIDE SEQUENCE [LARGE SCALE GENOMIC DNA]</scope>
    <source>
        <strain evidence="16 17">S00245</strain>
    </source>
</reference>
<keyword evidence="4" id="KW-0410">Iron transport</keyword>
<keyword evidence="16" id="KW-0675">Receptor</keyword>
<dbReference type="AlphaFoldDB" id="A0A7W7NYB3"/>
<feature type="signal peptide" evidence="13">
    <location>
        <begin position="1"/>
        <end position="19"/>
    </location>
</feature>
<evidence type="ECO:0000259" key="15">
    <source>
        <dbReference type="Pfam" id="PF07715"/>
    </source>
</evidence>
<comment type="similarity">
    <text evidence="11 12">Belongs to the TonB-dependent receptor family.</text>
</comment>
<comment type="subcellular location">
    <subcellularLocation>
        <location evidence="1 11">Cell outer membrane</location>
        <topology evidence="1 11">Multi-pass membrane protein</topology>
    </subcellularLocation>
</comment>
<evidence type="ECO:0000256" key="2">
    <source>
        <dbReference type="ARBA" id="ARBA00022448"/>
    </source>
</evidence>
<protein>
    <submittedName>
        <fullName evidence="16">Iron complex outermembrane receptor protein</fullName>
    </submittedName>
</protein>
<gene>
    <name evidence="16" type="ORF">HNO88_003627</name>
</gene>
<evidence type="ECO:0000256" key="7">
    <source>
        <dbReference type="ARBA" id="ARBA00023065"/>
    </source>
</evidence>
<keyword evidence="8 12" id="KW-0798">TonB box</keyword>
<dbReference type="PANTHER" id="PTHR32552:SF81">
    <property type="entry name" value="TONB-DEPENDENT OUTER MEMBRANE RECEPTOR"/>
    <property type="match status" value="1"/>
</dbReference>
<keyword evidence="17" id="KW-1185">Reference proteome</keyword>
<keyword evidence="9 11" id="KW-0472">Membrane</keyword>
<evidence type="ECO:0000256" key="11">
    <source>
        <dbReference type="PROSITE-ProRule" id="PRU01360"/>
    </source>
</evidence>
<organism evidence="16 17">
    <name type="scientific">Novosphingobium chloroacetimidivorans</name>
    <dbReference type="NCBI Taxonomy" id="1428314"/>
    <lineage>
        <taxon>Bacteria</taxon>
        <taxon>Pseudomonadati</taxon>
        <taxon>Pseudomonadota</taxon>
        <taxon>Alphaproteobacteria</taxon>
        <taxon>Sphingomonadales</taxon>
        <taxon>Sphingomonadaceae</taxon>
        <taxon>Novosphingobium</taxon>
    </lineage>
</organism>